<gene>
    <name evidence="1" type="ORF">KL86DES1_10605</name>
</gene>
<organism evidence="1">
    <name type="scientific">uncultured Desulfovibrio sp</name>
    <dbReference type="NCBI Taxonomy" id="167968"/>
    <lineage>
        <taxon>Bacteria</taxon>
        <taxon>Pseudomonadati</taxon>
        <taxon>Thermodesulfobacteriota</taxon>
        <taxon>Desulfovibrionia</taxon>
        <taxon>Desulfovibrionales</taxon>
        <taxon>Desulfovibrionaceae</taxon>
        <taxon>Desulfovibrio</taxon>
        <taxon>environmental samples</taxon>
    </lineage>
</organism>
<sequence>MPDRFLNMVAHGRGDMVGLSVLNNIEKNKPKL</sequence>
<reference evidence="1" key="1">
    <citation type="submission" date="2016-08" db="EMBL/GenBank/DDBJ databases">
        <authorList>
            <person name="Seilhamer J.J."/>
        </authorList>
    </citation>
    <scope>NUCLEOTIDE SEQUENCE</scope>
    <source>
        <strain evidence="1">86-1</strain>
    </source>
</reference>
<dbReference type="EMBL" id="FMJC01000001">
    <property type="protein sequence ID" value="SCM70750.1"/>
    <property type="molecule type" value="Genomic_DNA"/>
</dbReference>
<dbReference type="AlphaFoldDB" id="A0A212KZQ3"/>
<name>A0A212KZQ3_9BACT</name>
<evidence type="ECO:0000313" key="1">
    <source>
        <dbReference type="EMBL" id="SCM70750.1"/>
    </source>
</evidence>
<proteinExistence type="predicted"/>
<accession>A0A212KZQ3</accession>
<protein>
    <submittedName>
        <fullName evidence="1">Uncharacterized protein</fullName>
    </submittedName>
</protein>